<gene>
    <name evidence="2" type="ORF">PACLA_8A066029</name>
</gene>
<dbReference type="PANTHER" id="PTHR28083">
    <property type="entry name" value="GOOD FOR FULL DBP5 ACTIVITY PROTEIN 2"/>
    <property type="match status" value="1"/>
</dbReference>
<dbReference type="Pfam" id="PF21762">
    <property type="entry name" value="DEDDh_C"/>
    <property type="match status" value="1"/>
</dbReference>
<dbReference type="InterPro" id="IPR040151">
    <property type="entry name" value="Gfd2/YDR514C-like"/>
</dbReference>
<evidence type="ECO:0000313" key="2">
    <source>
        <dbReference type="EMBL" id="CAB3989864.1"/>
    </source>
</evidence>
<reference evidence="2" key="1">
    <citation type="submission" date="2020-04" db="EMBL/GenBank/DDBJ databases">
        <authorList>
            <person name="Alioto T."/>
            <person name="Alioto T."/>
            <person name="Gomez Garrido J."/>
        </authorList>
    </citation>
    <scope>NUCLEOTIDE SEQUENCE</scope>
    <source>
        <strain evidence="2">A484AB</strain>
    </source>
</reference>
<dbReference type="Proteomes" id="UP001152795">
    <property type="component" value="Unassembled WGS sequence"/>
</dbReference>
<protein>
    <submittedName>
        <fullName evidence="2">Uncharacterized nucleolar -like</fullName>
    </submittedName>
</protein>
<comment type="caution">
    <text evidence="2">The sequence shown here is derived from an EMBL/GenBank/DDBJ whole genome shotgun (WGS) entry which is preliminary data.</text>
</comment>
<dbReference type="Gene3D" id="3.30.420.10">
    <property type="entry name" value="Ribonuclease H-like superfamily/Ribonuclease H"/>
    <property type="match status" value="1"/>
</dbReference>
<dbReference type="InterPro" id="IPR012337">
    <property type="entry name" value="RNaseH-like_sf"/>
</dbReference>
<dbReference type="PANTHER" id="PTHR28083:SF1">
    <property type="entry name" value="GOOD FOR FULL DBP5 ACTIVITY PROTEIN 2"/>
    <property type="match status" value="1"/>
</dbReference>
<dbReference type="GO" id="GO:0003676">
    <property type="term" value="F:nucleic acid binding"/>
    <property type="evidence" value="ECO:0007669"/>
    <property type="project" value="InterPro"/>
</dbReference>
<dbReference type="EMBL" id="CACRXK020001562">
    <property type="protein sequence ID" value="CAB3989864.1"/>
    <property type="molecule type" value="Genomic_DNA"/>
</dbReference>
<feature type="domain" description="Gfd2/YDR514C-like C-terminal" evidence="1">
    <location>
        <begin position="150"/>
        <end position="330"/>
    </location>
</feature>
<keyword evidence="3" id="KW-1185">Reference proteome</keyword>
<dbReference type="InterPro" id="IPR048519">
    <property type="entry name" value="Gfd2/YDR514C-like_C"/>
</dbReference>
<organism evidence="2 3">
    <name type="scientific">Paramuricea clavata</name>
    <name type="common">Red gorgonian</name>
    <name type="synonym">Violescent sea-whip</name>
    <dbReference type="NCBI Taxonomy" id="317549"/>
    <lineage>
        <taxon>Eukaryota</taxon>
        <taxon>Metazoa</taxon>
        <taxon>Cnidaria</taxon>
        <taxon>Anthozoa</taxon>
        <taxon>Octocorallia</taxon>
        <taxon>Malacalcyonacea</taxon>
        <taxon>Plexauridae</taxon>
        <taxon>Paramuricea</taxon>
    </lineage>
</organism>
<dbReference type="GO" id="GO:0005634">
    <property type="term" value="C:nucleus"/>
    <property type="evidence" value="ECO:0007669"/>
    <property type="project" value="TreeGrafter"/>
</dbReference>
<sequence>MAYSSERKTVVPWNDIRNRWVRCAGERNKAEVVKKYFNTFATKHPGYTFIIAKKFNDLYDVCITAQQCSAIKTHLEREFGLSGYLEKAMSMEVPWRDCTEKSFRNAQDFREYREHTLVSKNRPVIRAKHAEARLHYNKVKDVFTKSAFQILCFDIEVYEHNRSIMLEIGYVISRFTAGVRYLGFGSQGEKPDVTLVTKRHLIIRENLHYKNGDGVPDNRHGFRFGSSETLSLADAVRRFREDVRECDYILGHSVKHDDAYLRNIGVDLSELGKEMFDTQVVQTYKESLKESEKYFMRGLSHLLKEYKVNYEESDLHNAGCDAFYTMMVFLRQMEYSAEEVNTIIAS</sequence>
<dbReference type="OrthoDB" id="5953249at2759"/>
<proteinExistence type="predicted"/>
<name>A0A7D9HSM1_PARCT</name>
<evidence type="ECO:0000313" key="3">
    <source>
        <dbReference type="Proteomes" id="UP001152795"/>
    </source>
</evidence>
<accession>A0A7D9HSM1</accession>
<dbReference type="InterPro" id="IPR036397">
    <property type="entry name" value="RNaseH_sf"/>
</dbReference>
<dbReference type="AlphaFoldDB" id="A0A7D9HSM1"/>
<dbReference type="SUPFAM" id="SSF53098">
    <property type="entry name" value="Ribonuclease H-like"/>
    <property type="match status" value="1"/>
</dbReference>
<evidence type="ECO:0000259" key="1">
    <source>
        <dbReference type="Pfam" id="PF21762"/>
    </source>
</evidence>